<dbReference type="AlphaFoldDB" id="A0A1Q9LPD3"/>
<evidence type="ECO:0000313" key="4">
    <source>
        <dbReference type="Proteomes" id="UP000186040"/>
    </source>
</evidence>
<accession>A0A1Q9LPD3</accession>
<dbReference type="InterPro" id="IPR001509">
    <property type="entry name" value="Epimerase_deHydtase"/>
</dbReference>
<dbReference type="OrthoDB" id="9801785at2"/>
<dbReference type="Proteomes" id="UP000186040">
    <property type="component" value="Unassembled WGS sequence"/>
</dbReference>
<dbReference type="PANTHER" id="PTHR43000">
    <property type="entry name" value="DTDP-D-GLUCOSE 4,6-DEHYDRATASE-RELATED"/>
    <property type="match status" value="1"/>
</dbReference>
<comment type="similarity">
    <text evidence="1">Belongs to the NAD(P)-dependent epimerase/dehydratase family.</text>
</comment>
<keyword evidence="4" id="KW-1185">Reference proteome</keyword>
<dbReference type="EMBL" id="MKQR01000009">
    <property type="protein sequence ID" value="OLR93854.1"/>
    <property type="molecule type" value="Genomic_DNA"/>
</dbReference>
<feature type="domain" description="NAD-dependent epimerase/dehydratase" evidence="2">
    <location>
        <begin position="2"/>
        <end position="244"/>
    </location>
</feature>
<dbReference type="SUPFAM" id="SSF51735">
    <property type="entry name" value="NAD(P)-binding Rossmann-fold domains"/>
    <property type="match status" value="1"/>
</dbReference>
<sequence length="314" mass="33055">MILVTGGAGFIGSHTVRALTAAGQECVLLQRRAPEVPAHLADLPVHVVQADVSDLDALLAAGERYPITGIVHLAVALPWPVVEGDPVDASERALDGFLNMARAARAWGVRRVVTGSTIGVYGGEGPGALTEDRPLPLGRGHVIPTFKKVFELLSGYLSQAADVQFVNARISGTWGPGGHLPDPFFAAPSLAHAAARRTAPDLSGLVTPPHAEDALDLLYVKDTGRALALLQLADTLHHDTYNVASGHATSNADVITAIQAGEPDFQAELPSAPGRPTSWLDITRLRADTGFTPEYDAKAAAADYIAWLRAGNDR</sequence>
<evidence type="ECO:0000256" key="1">
    <source>
        <dbReference type="ARBA" id="ARBA00007637"/>
    </source>
</evidence>
<evidence type="ECO:0000259" key="2">
    <source>
        <dbReference type="Pfam" id="PF01370"/>
    </source>
</evidence>
<proteinExistence type="inferred from homology"/>
<name>A0A1Q9LPD3_9PSEU</name>
<protein>
    <submittedName>
        <fullName evidence="3">Epimerase</fullName>
    </submittedName>
</protein>
<dbReference type="RefSeq" id="WP_075974754.1">
    <property type="nucleotide sequence ID" value="NZ_MKQR01000009.1"/>
</dbReference>
<dbReference type="Gene3D" id="3.40.50.720">
    <property type="entry name" value="NAD(P)-binding Rossmann-like Domain"/>
    <property type="match status" value="1"/>
</dbReference>
<dbReference type="Pfam" id="PF01370">
    <property type="entry name" value="Epimerase"/>
    <property type="match status" value="1"/>
</dbReference>
<gene>
    <name evidence="3" type="ORF">BJP25_16665</name>
</gene>
<dbReference type="STRING" id="1193682.BJP25_16665"/>
<evidence type="ECO:0000313" key="3">
    <source>
        <dbReference type="EMBL" id="OLR93854.1"/>
    </source>
</evidence>
<comment type="caution">
    <text evidence="3">The sequence shown here is derived from an EMBL/GenBank/DDBJ whole genome shotgun (WGS) entry which is preliminary data.</text>
</comment>
<reference evidence="3 4" key="1">
    <citation type="submission" date="2016-10" db="EMBL/GenBank/DDBJ databases">
        <title>The Draft Genome Sequence of Actinokineospora bangkokensis 44EHWT reveals the biosynthetic pathway of antifungal compounds Thailandins with unusual extender unit butylmalonyl-CoA.</title>
        <authorList>
            <person name="Greule A."/>
            <person name="Intra B."/>
            <person name="Flemming S."/>
            <person name="Rommel M.G."/>
            <person name="Panbangred W."/>
            <person name="Bechthold A."/>
        </authorList>
    </citation>
    <scope>NUCLEOTIDE SEQUENCE [LARGE SCALE GENOMIC DNA]</scope>
    <source>
        <strain evidence="3 4">44EHW</strain>
    </source>
</reference>
<dbReference type="InterPro" id="IPR036291">
    <property type="entry name" value="NAD(P)-bd_dom_sf"/>
</dbReference>
<organism evidence="3 4">
    <name type="scientific">Actinokineospora bangkokensis</name>
    <dbReference type="NCBI Taxonomy" id="1193682"/>
    <lineage>
        <taxon>Bacteria</taxon>
        <taxon>Bacillati</taxon>
        <taxon>Actinomycetota</taxon>
        <taxon>Actinomycetes</taxon>
        <taxon>Pseudonocardiales</taxon>
        <taxon>Pseudonocardiaceae</taxon>
        <taxon>Actinokineospora</taxon>
    </lineage>
</organism>